<proteinExistence type="predicted"/>
<evidence type="ECO:0000313" key="4">
    <source>
        <dbReference type="Proteomes" id="UP000290218"/>
    </source>
</evidence>
<keyword evidence="1" id="KW-0175">Coiled coil</keyword>
<evidence type="ECO:0000256" key="1">
    <source>
        <dbReference type="SAM" id="Coils"/>
    </source>
</evidence>
<sequence>MRTPLLPRAACGFLLLGWALPLVSSRAADPIEEVGKTASEWVKTRAETVRLEKDWEQDRVLLESTLTALKERGERLKEKRDHLLAATADERTEQASLNTKLTEARQTLVSTEQRLLALADKVQALRPKLPPRLAEALEMSYRSLAGKELSPGERMQLVMTVLNRCAQFNMDITHGEEVLTLPGEPAAKSVEVIYWGLSHGYALDRAGAKAWLGAPGPDGWRWELLAGAAPAVAELLAVRRDEADPRLIPVPAKLDAAR</sequence>
<evidence type="ECO:0000256" key="2">
    <source>
        <dbReference type="SAM" id="SignalP"/>
    </source>
</evidence>
<feature type="signal peptide" evidence="2">
    <location>
        <begin position="1"/>
        <end position="27"/>
    </location>
</feature>
<feature type="coiled-coil region" evidence="1">
    <location>
        <begin position="59"/>
        <end position="121"/>
    </location>
</feature>
<feature type="chain" id="PRO_5020180751" evidence="2">
    <location>
        <begin position="28"/>
        <end position="258"/>
    </location>
</feature>
<keyword evidence="4" id="KW-1185">Reference proteome</keyword>
<keyword evidence="2" id="KW-0732">Signal</keyword>
<organism evidence="3 4">
    <name type="scientific">Oleiharenicola lentus</name>
    <dbReference type="NCBI Taxonomy" id="2508720"/>
    <lineage>
        <taxon>Bacteria</taxon>
        <taxon>Pseudomonadati</taxon>
        <taxon>Verrucomicrobiota</taxon>
        <taxon>Opitutia</taxon>
        <taxon>Opitutales</taxon>
        <taxon>Opitutaceae</taxon>
        <taxon>Oleiharenicola</taxon>
    </lineage>
</organism>
<dbReference type="InterPro" id="IPR016866">
    <property type="entry name" value="UCP028069"/>
</dbReference>
<protein>
    <submittedName>
        <fullName evidence="3">DUF3450 family protein</fullName>
    </submittedName>
</protein>
<reference evidence="3 4" key="1">
    <citation type="submission" date="2019-01" db="EMBL/GenBank/DDBJ databases">
        <title>Lacunisphaera sp. strain TWA-58.</title>
        <authorList>
            <person name="Chen W.-M."/>
        </authorList>
    </citation>
    <scope>NUCLEOTIDE SEQUENCE [LARGE SCALE GENOMIC DNA]</scope>
    <source>
        <strain evidence="3 4">TWA-58</strain>
    </source>
</reference>
<dbReference type="RefSeq" id="WP_129049686.1">
    <property type="nucleotide sequence ID" value="NZ_SDHX01000002.1"/>
</dbReference>
<dbReference type="Proteomes" id="UP000290218">
    <property type="component" value="Unassembled WGS sequence"/>
</dbReference>
<dbReference type="AlphaFoldDB" id="A0A4Q1C5K1"/>
<dbReference type="EMBL" id="SDHX01000002">
    <property type="protein sequence ID" value="RXK53720.1"/>
    <property type="molecule type" value="Genomic_DNA"/>
</dbReference>
<dbReference type="Pfam" id="PF11932">
    <property type="entry name" value="DUF3450"/>
    <property type="match status" value="1"/>
</dbReference>
<comment type="caution">
    <text evidence="3">The sequence shown here is derived from an EMBL/GenBank/DDBJ whole genome shotgun (WGS) entry which is preliminary data.</text>
</comment>
<name>A0A4Q1C5K1_9BACT</name>
<accession>A0A4Q1C5K1</accession>
<gene>
    <name evidence="3" type="ORF">ESB00_18720</name>
</gene>
<dbReference type="OrthoDB" id="192822at2"/>
<evidence type="ECO:0000313" key="3">
    <source>
        <dbReference type="EMBL" id="RXK53720.1"/>
    </source>
</evidence>